<evidence type="ECO:0000313" key="2">
    <source>
        <dbReference type="EMBL" id="TFK97535.1"/>
    </source>
</evidence>
<dbReference type="Gene3D" id="1.10.245.10">
    <property type="entry name" value="SWIB/MDM2 domain"/>
    <property type="match status" value="1"/>
</dbReference>
<keyword evidence="3" id="KW-1185">Reference proteome</keyword>
<protein>
    <submittedName>
        <fullName evidence="2">SWI/SNF complex 60 kDa subunit</fullName>
    </submittedName>
</protein>
<dbReference type="InterPro" id="IPR003121">
    <property type="entry name" value="SWIB_MDM2_domain"/>
</dbReference>
<dbReference type="AlphaFoldDB" id="A0A5C3Q616"/>
<dbReference type="InterPro" id="IPR019835">
    <property type="entry name" value="SWIB_domain"/>
</dbReference>
<dbReference type="STRING" id="1884261.A0A5C3Q616"/>
<sequence length="410" mass="46689">MDPKPTKRRILTDKTIPNALARNPEFAEESKMYQDLLDMERKLDWTTMKKRSEIQDTLSRHPTTTRTLRLFLSHSVSSQPWQTGPDGPENPNVETGEGVPSWQLKVEGRMLELPNQRPKDRPPLRKLSTMVKRMVVELDRDPSLYPGGNIVEWPSGAPGQHPPLDGFTVRRTGDNLTNVRVVLYLDHQPPQFKVHPELANVIAIREESRIGVVQALWNYIKVNGLQDKVDRKLIRADDRLKPIFGNLDPIPFHKLPELVNRYLAPPDPILLHYTIDPSLPPSEKPVAWDVEIRTEDVSLRQKISTVLNHTKESGEELGRLDEQIAIHAQSLSNAHLKRTFLTSFADDPSTFIQTWLESQSRDLETVLGCGPNDGATLRMEDLRRSEYFRLPWVEEAIAVQEGMRVGSGGK</sequence>
<dbReference type="OrthoDB" id="10263741at2759"/>
<dbReference type="InterPro" id="IPR036885">
    <property type="entry name" value="SWIB_MDM2_dom_sf"/>
</dbReference>
<dbReference type="SMART" id="SM00151">
    <property type="entry name" value="SWIB"/>
    <property type="match status" value="1"/>
</dbReference>
<dbReference type="Pfam" id="PF02201">
    <property type="entry name" value="SWIB"/>
    <property type="match status" value="1"/>
</dbReference>
<evidence type="ECO:0000313" key="3">
    <source>
        <dbReference type="Proteomes" id="UP000305067"/>
    </source>
</evidence>
<gene>
    <name evidence="2" type="ORF">BDV98DRAFT_574201</name>
</gene>
<feature type="domain" description="DM2" evidence="1">
    <location>
        <begin position="187"/>
        <end position="265"/>
    </location>
</feature>
<dbReference type="EMBL" id="ML178846">
    <property type="protein sequence ID" value="TFK97535.1"/>
    <property type="molecule type" value="Genomic_DNA"/>
</dbReference>
<dbReference type="Proteomes" id="UP000305067">
    <property type="component" value="Unassembled WGS sequence"/>
</dbReference>
<name>A0A5C3Q616_9AGAR</name>
<dbReference type="PANTHER" id="PTHR13844">
    <property type="entry name" value="SWI/SNF-RELATED MATRIX-ASSOCIATED ACTIN-DEPENDENT REGULATOR OF CHROMATIN SUBFAMILY D"/>
    <property type="match status" value="1"/>
</dbReference>
<dbReference type="PROSITE" id="PS51925">
    <property type="entry name" value="SWIB_MDM2"/>
    <property type="match status" value="1"/>
</dbReference>
<accession>A0A5C3Q616</accession>
<dbReference type="CDD" id="cd10568">
    <property type="entry name" value="SWIB_like"/>
    <property type="match status" value="1"/>
</dbReference>
<reference evidence="2 3" key="1">
    <citation type="journal article" date="2019" name="Nat. Ecol. Evol.">
        <title>Megaphylogeny resolves global patterns of mushroom evolution.</title>
        <authorList>
            <person name="Varga T."/>
            <person name="Krizsan K."/>
            <person name="Foldi C."/>
            <person name="Dima B."/>
            <person name="Sanchez-Garcia M."/>
            <person name="Sanchez-Ramirez S."/>
            <person name="Szollosi G.J."/>
            <person name="Szarkandi J.G."/>
            <person name="Papp V."/>
            <person name="Albert L."/>
            <person name="Andreopoulos W."/>
            <person name="Angelini C."/>
            <person name="Antonin V."/>
            <person name="Barry K.W."/>
            <person name="Bougher N.L."/>
            <person name="Buchanan P."/>
            <person name="Buyck B."/>
            <person name="Bense V."/>
            <person name="Catcheside P."/>
            <person name="Chovatia M."/>
            <person name="Cooper J."/>
            <person name="Damon W."/>
            <person name="Desjardin D."/>
            <person name="Finy P."/>
            <person name="Geml J."/>
            <person name="Haridas S."/>
            <person name="Hughes K."/>
            <person name="Justo A."/>
            <person name="Karasinski D."/>
            <person name="Kautmanova I."/>
            <person name="Kiss B."/>
            <person name="Kocsube S."/>
            <person name="Kotiranta H."/>
            <person name="LaButti K.M."/>
            <person name="Lechner B.E."/>
            <person name="Liimatainen K."/>
            <person name="Lipzen A."/>
            <person name="Lukacs Z."/>
            <person name="Mihaltcheva S."/>
            <person name="Morgado L.N."/>
            <person name="Niskanen T."/>
            <person name="Noordeloos M.E."/>
            <person name="Ohm R.A."/>
            <person name="Ortiz-Santana B."/>
            <person name="Ovrebo C."/>
            <person name="Racz N."/>
            <person name="Riley R."/>
            <person name="Savchenko A."/>
            <person name="Shiryaev A."/>
            <person name="Soop K."/>
            <person name="Spirin V."/>
            <person name="Szebenyi C."/>
            <person name="Tomsovsky M."/>
            <person name="Tulloss R.E."/>
            <person name="Uehling J."/>
            <person name="Grigoriev I.V."/>
            <person name="Vagvolgyi C."/>
            <person name="Papp T."/>
            <person name="Martin F.M."/>
            <person name="Miettinen O."/>
            <person name="Hibbett D.S."/>
            <person name="Nagy L.G."/>
        </authorList>
    </citation>
    <scope>NUCLEOTIDE SEQUENCE [LARGE SCALE GENOMIC DNA]</scope>
    <source>
        <strain evidence="2 3">CBS 309.79</strain>
    </source>
</reference>
<evidence type="ECO:0000259" key="1">
    <source>
        <dbReference type="PROSITE" id="PS51925"/>
    </source>
</evidence>
<proteinExistence type="predicted"/>
<dbReference type="SUPFAM" id="SSF47592">
    <property type="entry name" value="SWIB/MDM2 domain"/>
    <property type="match status" value="1"/>
</dbReference>
<organism evidence="2 3">
    <name type="scientific">Pterulicium gracile</name>
    <dbReference type="NCBI Taxonomy" id="1884261"/>
    <lineage>
        <taxon>Eukaryota</taxon>
        <taxon>Fungi</taxon>
        <taxon>Dikarya</taxon>
        <taxon>Basidiomycota</taxon>
        <taxon>Agaricomycotina</taxon>
        <taxon>Agaricomycetes</taxon>
        <taxon>Agaricomycetidae</taxon>
        <taxon>Agaricales</taxon>
        <taxon>Pleurotineae</taxon>
        <taxon>Pterulaceae</taxon>
        <taxon>Pterulicium</taxon>
    </lineage>
</organism>